<reference evidence="8 9" key="1">
    <citation type="submission" date="2016-07" db="EMBL/GenBank/DDBJ databases">
        <title>Draft genome of Streptomyces diastatochromogenes.</title>
        <authorList>
            <person name="Podduturi R."/>
            <person name="Lukassen M.B."/>
            <person name="Clausen N."/>
            <person name="Nielsen J.L."/>
            <person name="Jorgensen N.O."/>
        </authorList>
    </citation>
    <scope>NUCLEOTIDE SEQUENCE [LARGE SCALE GENOMIC DNA]</scope>
    <source>
        <strain evidence="8 9">DSM 40608</strain>
    </source>
</reference>
<feature type="domain" description="Response regulatory" evidence="7">
    <location>
        <begin position="2"/>
        <end position="122"/>
    </location>
</feature>
<dbReference type="CDD" id="cd06170">
    <property type="entry name" value="LuxR_C_like"/>
    <property type="match status" value="1"/>
</dbReference>
<dbReference type="AlphaFoldDB" id="A0A233SCJ1"/>
<dbReference type="RefSeq" id="WP_094218870.1">
    <property type="nucleotide sequence ID" value="NZ_MCGQ01000020.1"/>
</dbReference>
<dbReference type="Pfam" id="PF00196">
    <property type="entry name" value="GerE"/>
    <property type="match status" value="1"/>
</dbReference>
<dbReference type="OrthoDB" id="9808843at2"/>
<dbReference type="PROSITE" id="PS50110">
    <property type="entry name" value="RESPONSE_REGULATORY"/>
    <property type="match status" value="1"/>
</dbReference>
<dbReference type="InterPro" id="IPR016032">
    <property type="entry name" value="Sig_transdc_resp-reg_C-effctor"/>
</dbReference>
<dbReference type="Gene3D" id="3.40.50.2300">
    <property type="match status" value="1"/>
</dbReference>
<dbReference type="PANTHER" id="PTHR43214:SF24">
    <property type="entry name" value="TRANSCRIPTIONAL REGULATORY PROTEIN NARL-RELATED"/>
    <property type="match status" value="1"/>
</dbReference>
<dbReference type="SMART" id="SM00421">
    <property type="entry name" value="HTH_LUXR"/>
    <property type="match status" value="1"/>
</dbReference>
<dbReference type="PANTHER" id="PTHR43214">
    <property type="entry name" value="TWO-COMPONENT RESPONSE REGULATOR"/>
    <property type="match status" value="1"/>
</dbReference>
<comment type="caution">
    <text evidence="8">The sequence shown here is derived from an EMBL/GenBank/DDBJ whole genome shotgun (WGS) entry which is preliminary data.</text>
</comment>
<keyword evidence="9" id="KW-1185">Reference proteome</keyword>
<evidence type="ECO:0000256" key="2">
    <source>
        <dbReference type="ARBA" id="ARBA00023015"/>
    </source>
</evidence>
<proteinExistence type="predicted"/>
<evidence type="ECO:0000256" key="4">
    <source>
        <dbReference type="ARBA" id="ARBA00023163"/>
    </source>
</evidence>
<dbReference type="Proteomes" id="UP000215483">
    <property type="component" value="Unassembled WGS sequence"/>
</dbReference>
<evidence type="ECO:0000259" key="7">
    <source>
        <dbReference type="PROSITE" id="PS50110"/>
    </source>
</evidence>
<keyword evidence="1 5" id="KW-0597">Phosphoprotein</keyword>
<evidence type="ECO:0000256" key="1">
    <source>
        <dbReference type="ARBA" id="ARBA00022553"/>
    </source>
</evidence>
<dbReference type="PROSITE" id="PS50043">
    <property type="entry name" value="HTH_LUXR_2"/>
    <property type="match status" value="1"/>
</dbReference>
<dbReference type="InterPro" id="IPR001789">
    <property type="entry name" value="Sig_transdc_resp-reg_receiver"/>
</dbReference>
<evidence type="ECO:0000259" key="6">
    <source>
        <dbReference type="PROSITE" id="PS50043"/>
    </source>
</evidence>
<feature type="modified residue" description="4-aspartylphosphate" evidence="5">
    <location>
        <position position="52"/>
    </location>
</feature>
<dbReference type="InterPro" id="IPR058245">
    <property type="entry name" value="NreC/VraR/RcsB-like_REC"/>
</dbReference>
<protein>
    <submittedName>
        <fullName evidence="8">DNA-binding response regulator</fullName>
    </submittedName>
</protein>
<sequence>MRVVVAEDLFLLREGLVRLLKARGFEIAAATDSAPGLLDALLEFRPDLAIVDIRLPPTHTDDGLRAALAARERIPGLPILLLSQYVEQIYAQELLADQAGGVGYLLKDRVFSDDQFVDVIRTVAAGGTVMDPEVVTKLLGRRSRGEHERLSRLTERERQVLELMAEGRSNSAIANRLFISEKAVSKHSTSIFTKLDLTPSDDDNRRVLAVLAHLMSVPREGRTRPRESP</sequence>
<keyword evidence="2" id="KW-0805">Transcription regulation</keyword>
<accession>A0A233SCJ1</accession>
<dbReference type="Pfam" id="PF00072">
    <property type="entry name" value="Response_reg"/>
    <property type="match status" value="1"/>
</dbReference>
<dbReference type="SMART" id="SM00448">
    <property type="entry name" value="REC"/>
    <property type="match status" value="1"/>
</dbReference>
<dbReference type="GO" id="GO:0006355">
    <property type="term" value="P:regulation of DNA-templated transcription"/>
    <property type="evidence" value="ECO:0007669"/>
    <property type="project" value="InterPro"/>
</dbReference>
<evidence type="ECO:0000313" key="8">
    <source>
        <dbReference type="EMBL" id="OXY93342.1"/>
    </source>
</evidence>
<feature type="domain" description="HTH luxR-type" evidence="6">
    <location>
        <begin position="146"/>
        <end position="216"/>
    </location>
</feature>
<name>A0A233SCJ1_STRDA</name>
<keyword evidence="4" id="KW-0804">Transcription</keyword>
<dbReference type="GO" id="GO:0000160">
    <property type="term" value="P:phosphorelay signal transduction system"/>
    <property type="evidence" value="ECO:0007669"/>
    <property type="project" value="InterPro"/>
</dbReference>
<evidence type="ECO:0000256" key="3">
    <source>
        <dbReference type="ARBA" id="ARBA00023125"/>
    </source>
</evidence>
<dbReference type="GO" id="GO:0003677">
    <property type="term" value="F:DNA binding"/>
    <property type="evidence" value="ECO:0007669"/>
    <property type="project" value="UniProtKB-KW"/>
</dbReference>
<keyword evidence="3 8" id="KW-0238">DNA-binding</keyword>
<gene>
    <name evidence="8" type="ORF">BEK98_24440</name>
</gene>
<dbReference type="CDD" id="cd17535">
    <property type="entry name" value="REC_NarL-like"/>
    <property type="match status" value="1"/>
</dbReference>
<evidence type="ECO:0000313" key="9">
    <source>
        <dbReference type="Proteomes" id="UP000215483"/>
    </source>
</evidence>
<dbReference type="PRINTS" id="PR00038">
    <property type="entry name" value="HTHLUXR"/>
</dbReference>
<dbReference type="SUPFAM" id="SSF46894">
    <property type="entry name" value="C-terminal effector domain of the bipartite response regulators"/>
    <property type="match status" value="1"/>
</dbReference>
<dbReference type="InterPro" id="IPR039420">
    <property type="entry name" value="WalR-like"/>
</dbReference>
<dbReference type="EMBL" id="MCGQ01000020">
    <property type="protein sequence ID" value="OXY93342.1"/>
    <property type="molecule type" value="Genomic_DNA"/>
</dbReference>
<organism evidence="8 9">
    <name type="scientific">Streptomyces diastatochromogenes</name>
    <dbReference type="NCBI Taxonomy" id="42236"/>
    <lineage>
        <taxon>Bacteria</taxon>
        <taxon>Bacillati</taxon>
        <taxon>Actinomycetota</taxon>
        <taxon>Actinomycetes</taxon>
        <taxon>Kitasatosporales</taxon>
        <taxon>Streptomycetaceae</taxon>
        <taxon>Streptomyces</taxon>
    </lineage>
</organism>
<evidence type="ECO:0000256" key="5">
    <source>
        <dbReference type="PROSITE-ProRule" id="PRU00169"/>
    </source>
</evidence>
<dbReference type="InterPro" id="IPR000792">
    <property type="entry name" value="Tscrpt_reg_LuxR_C"/>
</dbReference>
<dbReference type="InterPro" id="IPR011006">
    <property type="entry name" value="CheY-like_superfamily"/>
</dbReference>
<dbReference type="SUPFAM" id="SSF52172">
    <property type="entry name" value="CheY-like"/>
    <property type="match status" value="1"/>
</dbReference>